<proteinExistence type="predicted"/>
<dbReference type="AlphaFoldDB" id="C0BC22"/>
<reference evidence="1 2" key="2">
    <citation type="submission" date="2009-03" db="EMBL/GenBank/DDBJ databases">
        <title>Draft genome sequence of Coprococcus comes (ATCC 27758).</title>
        <authorList>
            <person name="Sudarsanam P."/>
            <person name="Ley R."/>
            <person name="Guruge J."/>
            <person name="Turnbaugh P.J."/>
            <person name="Mahowald M."/>
            <person name="Liep D."/>
            <person name="Gordon J."/>
        </authorList>
    </citation>
    <scope>NUCLEOTIDE SEQUENCE [LARGE SCALE GENOMIC DNA]</scope>
    <source>
        <strain evidence="1 2">ATCC 27758</strain>
    </source>
</reference>
<sequence>MTQQYSSGIIQLVQNIEQNKRKELSQMTFNYDKLKGKIVEFFGSQYRFAEAMGMSERTLSLKLNGNVPWKQTDICKAVKLLHLDDSDIAEYFFTTKVQNI</sequence>
<reference evidence="1 2" key="1">
    <citation type="submission" date="2009-02" db="EMBL/GenBank/DDBJ databases">
        <authorList>
            <person name="Fulton L."/>
            <person name="Clifton S."/>
            <person name="Fulton B."/>
            <person name="Xu J."/>
            <person name="Minx P."/>
            <person name="Pepin K.H."/>
            <person name="Johnson M."/>
            <person name="Bhonagiri V."/>
            <person name="Nash W.E."/>
            <person name="Mardis E.R."/>
            <person name="Wilson R.K."/>
        </authorList>
    </citation>
    <scope>NUCLEOTIDE SEQUENCE [LARGE SCALE GENOMIC DNA]</scope>
    <source>
        <strain evidence="1 2">ATCC 27758</strain>
    </source>
</reference>
<protein>
    <submittedName>
        <fullName evidence="1">Toxin-antitoxin system, antitoxin component, Xre family</fullName>
    </submittedName>
</protein>
<accession>C0BC22</accession>
<dbReference type="HOGENOM" id="CLU_066192_46_5_9"/>
<gene>
    <name evidence="1" type="ORF">COPCOM_02631</name>
</gene>
<dbReference type="Pfam" id="PF05339">
    <property type="entry name" value="DUF739"/>
    <property type="match status" value="1"/>
</dbReference>
<organism evidence="1 2">
    <name type="scientific">Coprococcus comes ATCC 27758</name>
    <dbReference type="NCBI Taxonomy" id="470146"/>
    <lineage>
        <taxon>Bacteria</taxon>
        <taxon>Bacillati</taxon>
        <taxon>Bacillota</taxon>
        <taxon>Clostridia</taxon>
        <taxon>Lachnospirales</taxon>
        <taxon>Lachnospiraceae</taxon>
        <taxon>Coprococcus</taxon>
    </lineage>
</organism>
<dbReference type="InterPro" id="IPR008003">
    <property type="entry name" value="DUF739"/>
</dbReference>
<name>C0BC22_9FIRM</name>
<dbReference type="Proteomes" id="UP000003793">
    <property type="component" value="Unassembled WGS sequence"/>
</dbReference>
<comment type="caution">
    <text evidence="1">The sequence shown here is derived from an EMBL/GenBank/DDBJ whole genome shotgun (WGS) entry which is preliminary data.</text>
</comment>
<evidence type="ECO:0000313" key="1">
    <source>
        <dbReference type="EMBL" id="EEG89646.1"/>
    </source>
</evidence>
<evidence type="ECO:0000313" key="2">
    <source>
        <dbReference type="Proteomes" id="UP000003793"/>
    </source>
</evidence>
<dbReference type="EMBL" id="ABVR01000041">
    <property type="protein sequence ID" value="EEG89646.1"/>
    <property type="molecule type" value="Genomic_DNA"/>
</dbReference>